<dbReference type="Proteomes" id="UP000515163">
    <property type="component" value="Unplaced"/>
</dbReference>
<dbReference type="Pfam" id="PF00001">
    <property type="entry name" value="7tm_1"/>
    <property type="match status" value="1"/>
</dbReference>
<dbReference type="PANTHER" id="PTHR24249:SF372">
    <property type="entry name" value="G-PROTEIN COUPLED RECEPTORS FAMILY 1 PROFILE DOMAIN-CONTAINING PROTEIN"/>
    <property type="match status" value="1"/>
</dbReference>
<evidence type="ECO:0000313" key="12">
    <source>
        <dbReference type="Proteomes" id="UP000515163"/>
    </source>
</evidence>
<name>A0A6P8HFM1_ACTTE</name>
<evidence type="ECO:0000313" key="13">
    <source>
        <dbReference type="RefSeq" id="XP_031554591.1"/>
    </source>
</evidence>
<feature type="domain" description="G-protein coupled receptors family 1 profile" evidence="11">
    <location>
        <begin position="36"/>
        <end position="135"/>
    </location>
</feature>
<comment type="similarity">
    <text evidence="9">Belongs to the G-protein coupled receptor 1 family.</text>
</comment>
<evidence type="ECO:0000256" key="3">
    <source>
        <dbReference type="ARBA" id="ARBA00022692"/>
    </source>
</evidence>
<dbReference type="PROSITE" id="PS50262">
    <property type="entry name" value="G_PROTEIN_RECEP_F1_2"/>
    <property type="match status" value="1"/>
</dbReference>
<protein>
    <submittedName>
        <fullName evidence="13">D(4) dopamine receptor-like</fullName>
    </submittedName>
</protein>
<dbReference type="SUPFAM" id="SSF81321">
    <property type="entry name" value="Family A G protein-coupled receptor-like"/>
    <property type="match status" value="1"/>
</dbReference>
<dbReference type="PRINTS" id="PR00237">
    <property type="entry name" value="GPCRRHODOPSN"/>
</dbReference>
<dbReference type="OrthoDB" id="5990538at2759"/>
<evidence type="ECO:0000256" key="5">
    <source>
        <dbReference type="ARBA" id="ARBA00023040"/>
    </source>
</evidence>
<keyword evidence="12" id="KW-1185">Reference proteome</keyword>
<evidence type="ECO:0000259" key="11">
    <source>
        <dbReference type="PROSITE" id="PS50262"/>
    </source>
</evidence>
<keyword evidence="6 10" id="KW-0472">Membrane</keyword>
<keyword evidence="2" id="KW-1003">Cell membrane</keyword>
<dbReference type="KEGG" id="aten:116291552"/>
<keyword evidence="7 9" id="KW-0675">Receptor</keyword>
<evidence type="ECO:0000256" key="1">
    <source>
        <dbReference type="ARBA" id="ARBA00004651"/>
    </source>
</evidence>
<comment type="subcellular location">
    <subcellularLocation>
        <location evidence="1">Cell membrane</location>
        <topology evidence="1">Multi-pass membrane protein</topology>
    </subcellularLocation>
</comment>
<dbReference type="InterPro" id="IPR017452">
    <property type="entry name" value="GPCR_Rhodpsn_7TM"/>
</dbReference>
<keyword evidence="3 9" id="KW-0812">Transmembrane</keyword>
<evidence type="ECO:0000256" key="6">
    <source>
        <dbReference type="ARBA" id="ARBA00023136"/>
    </source>
</evidence>
<feature type="transmembrane region" description="Helical" evidence="10">
    <location>
        <begin position="57"/>
        <end position="77"/>
    </location>
</feature>
<organism evidence="12 13">
    <name type="scientific">Actinia tenebrosa</name>
    <name type="common">Australian red waratah sea anemone</name>
    <dbReference type="NCBI Taxonomy" id="6105"/>
    <lineage>
        <taxon>Eukaryota</taxon>
        <taxon>Metazoa</taxon>
        <taxon>Cnidaria</taxon>
        <taxon>Anthozoa</taxon>
        <taxon>Hexacorallia</taxon>
        <taxon>Actiniaria</taxon>
        <taxon>Actiniidae</taxon>
        <taxon>Actinia</taxon>
    </lineage>
</organism>
<accession>A0A6P8HFM1</accession>
<dbReference type="PROSITE" id="PS00237">
    <property type="entry name" value="G_PROTEIN_RECEP_F1_1"/>
    <property type="match status" value="1"/>
</dbReference>
<feature type="transmembrane region" description="Helical" evidence="10">
    <location>
        <begin position="97"/>
        <end position="125"/>
    </location>
</feature>
<proteinExistence type="inferred from homology"/>
<dbReference type="PANTHER" id="PTHR24249">
    <property type="entry name" value="HISTAMINE RECEPTOR-RELATED G-PROTEIN COUPLED RECEPTOR"/>
    <property type="match status" value="1"/>
</dbReference>
<dbReference type="Gene3D" id="1.20.1070.10">
    <property type="entry name" value="Rhodopsin 7-helix transmembrane proteins"/>
    <property type="match status" value="1"/>
</dbReference>
<dbReference type="GO" id="GO:0005886">
    <property type="term" value="C:plasma membrane"/>
    <property type="evidence" value="ECO:0007669"/>
    <property type="project" value="UniProtKB-SubCell"/>
</dbReference>
<reference evidence="13" key="1">
    <citation type="submission" date="2025-08" db="UniProtKB">
        <authorList>
            <consortium name="RefSeq"/>
        </authorList>
    </citation>
    <scope>IDENTIFICATION</scope>
    <source>
        <tissue evidence="13">Tentacle</tissue>
    </source>
</reference>
<dbReference type="RefSeq" id="XP_031554591.1">
    <property type="nucleotide sequence ID" value="XM_031698731.1"/>
</dbReference>
<dbReference type="GO" id="GO:0004930">
    <property type="term" value="F:G protein-coupled receptor activity"/>
    <property type="evidence" value="ECO:0007669"/>
    <property type="project" value="UniProtKB-KW"/>
</dbReference>
<feature type="transmembrane region" description="Helical" evidence="10">
    <location>
        <begin position="20"/>
        <end position="45"/>
    </location>
</feature>
<evidence type="ECO:0000256" key="7">
    <source>
        <dbReference type="ARBA" id="ARBA00023170"/>
    </source>
</evidence>
<dbReference type="InterPro" id="IPR000276">
    <property type="entry name" value="GPCR_Rhodpsn"/>
</dbReference>
<evidence type="ECO:0000256" key="8">
    <source>
        <dbReference type="ARBA" id="ARBA00023224"/>
    </source>
</evidence>
<dbReference type="GeneID" id="116291552"/>
<sequence>MNFSTAASSCNMNLTGIPYIIFISCHSLSGLVALTGSSLVLMTIYKSRTLHTPSNMFIASLAAADALVGLIINPLYITLTSTNTWVSFNPLYKVENYMWVQTLVTTSFSLSAISVDRFFAVLFPFQYRKSKMKPKTKASSKASLHMYGGSAENWYPVGGALNHGAV</sequence>
<evidence type="ECO:0000256" key="2">
    <source>
        <dbReference type="ARBA" id="ARBA00022475"/>
    </source>
</evidence>
<keyword evidence="4 10" id="KW-1133">Transmembrane helix</keyword>
<keyword evidence="5 9" id="KW-0297">G-protein coupled receptor</keyword>
<keyword evidence="8 9" id="KW-0807">Transducer</keyword>
<evidence type="ECO:0000256" key="10">
    <source>
        <dbReference type="SAM" id="Phobius"/>
    </source>
</evidence>
<dbReference type="AlphaFoldDB" id="A0A6P8HFM1"/>
<dbReference type="InParanoid" id="A0A6P8HFM1"/>
<evidence type="ECO:0000256" key="9">
    <source>
        <dbReference type="RuleBase" id="RU000688"/>
    </source>
</evidence>
<evidence type="ECO:0000256" key="4">
    <source>
        <dbReference type="ARBA" id="ARBA00022989"/>
    </source>
</evidence>
<dbReference type="InterPro" id="IPR050569">
    <property type="entry name" value="TAAR"/>
</dbReference>
<gene>
    <name evidence="13" type="primary">LOC116291552</name>
</gene>
<dbReference type="CDD" id="cd00637">
    <property type="entry name" value="7tm_classA_rhodopsin-like"/>
    <property type="match status" value="1"/>
</dbReference>